<organism evidence="1">
    <name type="scientific">marine metagenome</name>
    <dbReference type="NCBI Taxonomy" id="408172"/>
    <lineage>
        <taxon>unclassified sequences</taxon>
        <taxon>metagenomes</taxon>
        <taxon>ecological metagenomes</taxon>
    </lineage>
</organism>
<proteinExistence type="predicted"/>
<dbReference type="AlphaFoldDB" id="A0A383C6R4"/>
<accession>A0A383C6R4</accession>
<evidence type="ECO:0000313" key="1">
    <source>
        <dbReference type="EMBL" id="SVE27871.1"/>
    </source>
</evidence>
<sequence>MRRLNWVLVGIACALSLSATAHANDLETITAGRSEEDR</sequence>
<gene>
    <name evidence="1" type="ORF">METZ01_LOCUS480725</name>
</gene>
<feature type="non-terminal residue" evidence="1">
    <location>
        <position position="38"/>
    </location>
</feature>
<protein>
    <submittedName>
        <fullName evidence="1">Uncharacterized protein</fullName>
    </submittedName>
</protein>
<reference evidence="1" key="1">
    <citation type="submission" date="2018-05" db="EMBL/GenBank/DDBJ databases">
        <authorList>
            <person name="Lanie J.A."/>
            <person name="Ng W.-L."/>
            <person name="Kazmierczak K.M."/>
            <person name="Andrzejewski T.M."/>
            <person name="Davidsen T.M."/>
            <person name="Wayne K.J."/>
            <person name="Tettelin H."/>
            <person name="Glass J.I."/>
            <person name="Rusch D."/>
            <person name="Podicherti R."/>
            <person name="Tsui H.-C.T."/>
            <person name="Winkler M.E."/>
        </authorList>
    </citation>
    <scope>NUCLEOTIDE SEQUENCE</scope>
</reference>
<dbReference type="EMBL" id="UINC01206304">
    <property type="protein sequence ID" value="SVE27871.1"/>
    <property type="molecule type" value="Genomic_DNA"/>
</dbReference>
<name>A0A383C6R4_9ZZZZ</name>